<evidence type="ECO:0000313" key="4">
    <source>
        <dbReference type="Proteomes" id="UP000683360"/>
    </source>
</evidence>
<dbReference type="PANTHER" id="PTHR47027">
    <property type="entry name" value="REVERSE TRANSCRIPTASE DOMAIN-CONTAINING PROTEIN"/>
    <property type="match status" value="1"/>
</dbReference>
<dbReference type="InterPro" id="IPR000477">
    <property type="entry name" value="RT_dom"/>
</dbReference>
<comment type="caution">
    <text evidence="3">The sequence shown here is derived from an EMBL/GenBank/DDBJ whole genome shotgun (WGS) entry which is preliminary data.</text>
</comment>
<feature type="region of interest" description="Disordered" evidence="1">
    <location>
        <begin position="264"/>
        <end position="298"/>
    </location>
</feature>
<evidence type="ECO:0000259" key="2">
    <source>
        <dbReference type="Pfam" id="PF00078"/>
    </source>
</evidence>
<name>A0A8S3RHC7_MYTED</name>
<gene>
    <name evidence="3" type="ORF">MEDL_21687</name>
</gene>
<dbReference type="OrthoDB" id="6145657at2759"/>
<dbReference type="PANTHER" id="PTHR47027:SF20">
    <property type="entry name" value="REVERSE TRANSCRIPTASE-LIKE PROTEIN WITH RNA-DIRECTED DNA POLYMERASE DOMAIN"/>
    <property type="match status" value="1"/>
</dbReference>
<evidence type="ECO:0000256" key="1">
    <source>
        <dbReference type="SAM" id="MobiDB-lite"/>
    </source>
</evidence>
<proteinExistence type="predicted"/>
<dbReference type="AlphaFoldDB" id="A0A8S3RHC7"/>
<organism evidence="3 4">
    <name type="scientific">Mytilus edulis</name>
    <name type="common">Blue mussel</name>
    <dbReference type="NCBI Taxonomy" id="6550"/>
    <lineage>
        <taxon>Eukaryota</taxon>
        <taxon>Metazoa</taxon>
        <taxon>Spiralia</taxon>
        <taxon>Lophotrochozoa</taxon>
        <taxon>Mollusca</taxon>
        <taxon>Bivalvia</taxon>
        <taxon>Autobranchia</taxon>
        <taxon>Pteriomorphia</taxon>
        <taxon>Mytilida</taxon>
        <taxon>Mytiloidea</taxon>
        <taxon>Mytilidae</taxon>
        <taxon>Mytilinae</taxon>
        <taxon>Mytilus</taxon>
    </lineage>
</organism>
<dbReference type="Pfam" id="PF00078">
    <property type="entry name" value="RVT_1"/>
    <property type="match status" value="1"/>
</dbReference>
<dbReference type="Proteomes" id="UP000683360">
    <property type="component" value="Unassembled WGS sequence"/>
</dbReference>
<dbReference type="EMBL" id="CAJPWZ010001076">
    <property type="protein sequence ID" value="CAG2207414.1"/>
    <property type="molecule type" value="Genomic_DNA"/>
</dbReference>
<dbReference type="InterPro" id="IPR043502">
    <property type="entry name" value="DNA/RNA_pol_sf"/>
</dbReference>
<evidence type="ECO:0000313" key="3">
    <source>
        <dbReference type="EMBL" id="CAG2207414.1"/>
    </source>
</evidence>
<reference evidence="3" key="1">
    <citation type="submission" date="2021-03" db="EMBL/GenBank/DDBJ databases">
        <authorList>
            <person name="Bekaert M."/>
        </authorList>
    </citation>
    <scope>NUCLEOTIDE SEQUENCE</scope>
</reference>
<feature type="domain" description="Reverse transcriptase" evidence="2">
    <location>
        <begin position="314"/>
        <end position="391"/>
    </location>
</feature>
<accession>A0A8S3RHC7</accession>
<dbReference type="SUPFAM" id="SSF56672">
    <property type="entry name" value="DNA/RNA polymerases"/>
    <property type="match status" value="1"/>
</dbReference>
<protein>
    <recommendedName>
        <fullName evidence="2">Reverse transcriptase domain-containing protein</fullName>
    </recommendedName>
</protein>
<keyword evidence="4" id="KW-1185">Reference proteome</keyword>
<sequence length="492" mass="55954">MAISTTEAIYSTHQNVSVGRFKNTSMCGVFALTQDEKTFHISSDAHLIDPPCSLYLIGVNIINNNYSLSGMCYKMSDIALPCGRNDTLILREWDLDIGHKDQSILLYANQSMLVTEKTLRCDSNQDFTMNYEFCRKELSMIEILFYSPNNPSSVLPKITVQSRVLIGPTYPPLSLYDMETMKIQMDECKTCKVTAHQMYIDFLDRVILIANNNNKNNKNEDKNEEETSSASVDLNILLPSLFGSIATVAVAVVAAYQAKDKCCSNGADKQPPSKDEDSVKQQALTPEEQAENGNANSDISTDVNEDVISLNGILIYLILFADDTVLFGKTPTVLQHLFDKLLLYCNKWNIEVNADKTKVVVFRNGFRPVDTHFFYDNKELQVVNSYVYLGVLLHYNGKFLHTQKRLAQQGSRAMSSLMNSLKQFFITPEEQMFLFDKQLVTKRHKRHRRCQYELGKRQTTNYFSINECKDSTNYRLIIPSDKDTDEKCAVLS</sequence>